<protein>
    <submittedName>
        <fullName evidence="4">Uncharacterized protein</fullName>
    </submittedName>
</protein>
<name>A0A9W6BZH0_9CHLO</name>
<feature type="region of interest" description="Disordered" evidence="2">
    <location>
        <begin position="387"/>
        <end position="408"/>
    </location>
</feature>
<feature type="repeat" description="TPR" evidence="1">
    <location>
        <begin position="436"/>
        <end position="469"/>
    </location>
</feature>
<dbReference type="PANTHER" id="PTHR35482:SF1">
    <property type="entry name" value="CYTOCHROME C OXIDASE SUBUNIT"/>
    <property type="match status" value="1"/>
</dbReference>
<keyword evidence="3" id="KW-1133">Transmembrane helix</keyword>
<proteinExistence type="predicted"/>
<feature type="transmembrane region" description="Helical" evidence="3">
    <location>
        <begin position="569"/>
        <end position="590"/>
    </location>
</feature>
<comment type="caution">
    <text evidence="4">The sequence shown here is derived from an EMBL/GenBank/DDBJ whole genome shotgun (WGS) entry which is preliminary data.</text>
</comment>
<dbReference type="EMBL" id="BRXU01000036">
    <property type="protein sequence ID" value="GLC60625.1"/>
    <property type="molecule type" value="Genomic_DNA"/>
</dbReference>
<dbReference type="InterPro" id="IPR019734">
    <property type="entry name" value="TPR_rpt"/>
</dbReference>
<evidence type="ECO:0000256" key="2">
    <source>
        <dbReference type="SAM" id="MobiDB-lite"/>
    </source>
</evidence>
<evidence type="ECO:0000256" key="1">
    <source>
        <dbReference type="PROSITE-ProRule" id="PRU00339"/>
    </source>
</evidence>
<dbReference type="OrthoDB" id="206869at2759"/>
<keyword evidence="5" id="KW-1185">Reference proteome</keyword>
<feature type="compositionally biased region" description="Basic and acidic residues" evidence="2">
    <location>
        <begin position="303"/>
        <end position="317"/>
    </location>
</feature>
<reference evidence="4 5" key="1">
    <citation type="journal article" date="2023" name="Commun. Biol.">
        <title>Reorganization of the ancestral sex-determining regions during the evolution of trioecy in Pleodorina starrii.</title>
        <authorList>
            <person name="Takahashi K."/>
            <person name="Suzuki S."/>
            <person name="Kawai-Toyooka H."/>
            <person name="Yamamoto K."/>
            <person name="Hamaji T."/>
            <person name="Ootsuki R."/>
            <person name="Yamaguchi H."/>
            <person name="Kawachi M."/>
            <person name="Higashiyama T."/>
            <person name="Nozaki H."/>
        </authorList>
    </citation>
    <scope>NUCLEOTIDE SEQUENCE [LARGE SCALE GENOMIC DNA]</scope>
    <source>
        <strain evidence="4 5">NIES-4479</strain>
    </source>
</reference>
<dbReference type="PANTHER" id="PTHR35482">
    <property type="entry name" value="CYTOCHROME C OXIDASE SUBUNIT"/>
    <property type="match status" value="1"/>
</dbReference>
<gene>
    <name evidence="4" type="primary">PLEST010512</name>
    <name evidence="4" type="ORF">PLESTB_001649300</name>
</gene>
<accession>A0A9W6BZH0</accession>
<keyword evidence="3" id="KW-0472">Membrane</keyword>
<feature type="region of interest" description="Disordered" evidence="2">
    <location>
        <begin position="158"/>
        <end position="178"/>
    </location>
</feature>
<evidence type="ECO:0000256" key="3">
    <source>
        <dbReference type="SAM" id="Phobius"/>
    </source>
</evidence>
<feature type="region of interest" description="Disordered" evidence="2">
    <location>
        <begin position="293"/>
        <end position="317"/>
    </location>
</feature>
<dbReference type="Proteomes" id="UP001165080">
    <property type="component" value="Unassembled WGS sequence"/>
</dbReference>
<dbReference type="PROSITE" id="PS50005">
    <property type="entry name" value="TPR"/>
    <property type="match status" value="1"/>
</dbReference>
<keyword evidence="3" id="KW-0812">Transmembrane</keyword>
<evidence type="ECO:0000313" key="4">
    <source>
        <dbReference type="EMBL" id="GLC60625.1"/>
    </source>
</evidence>
<organism evidence="4 5">
    <name type="scientific">Pleodorina starrii</name>
    <dbReference type="NCBI Taxonomy" id="330485"/>
    <lineage>
        <taxon>Eukaryota</taxon>
        <taxon>Viridiplantae</taxon>
        <taxon>Chlorophyta</taxon>
        <taxon>core chlorophytes</taxon>
        <taxon>Chlorophyceae</taxon>
        <taxon>CS clade</taxon>
        <taxon>Chlamydomonadales</taxon>
        <taxon>Volvocaceae</taxon>
        <taxon>Pleodorina</taxon>
    </lineage>
</organism>
<feature type="region of interest" description="Disordered" evidence="2">
    <location>
        <begin position="1"/>
        <end position="127"/>
    </location>
</feature>
<feature type="compositionally biased region" description="Low complexity" evidence="2">
    <location>
        <begin position="293"/>
        <end position="302"/>
    </location>
</feature>
<sequence>MLTTQRPHRAQSWAAEPVCSARPLGWRCPPQRLASVRAGPLDSAPGSETSSPNTTTTTTTTTTEPSAASAGSGPSKDAILARIARAKRYKEPSSSASPNAAGTPGEQATPPGSLPPSPGEAAAPAAAAPRAAALPRIAPTKIDWGAVVGFLDAPVTTERSGGGAPASYGGTAPTPSPADAAAEAAAAAERQRRFMASPEGKDYMEMLLNSPRRDGTGSATRAADVLAGVLAEVSYDSPDGSGAINPELRMEEFTAEKEARLRALGGEVITADPSYNPGGNVAVRVSMGEGAGQMAGPEAAAEAEARRAEAEAARRAEEEAAAAAAAAAAEAAARAEEEARAAAAAGGEGSAAVGEEAAAAGTADGEVYKPKVSTWGMFPRPKDISEAYGGGRNLKPGQALETPQQRAERERSYAAALAAYKTRAGLEVDPEEEERAAGLYEEGMVLFNAGQLKPAYDKFEKVLAVVPVKTKYGGLATLQKAIVLDSVGQSDAAQKLYKSIANHGVAQVSKKAKQMLFSFEAMTFMKADQFSYSVKKSDYAKYFRAPADRRTLYVATEEERQRDEEAMRVAGLVAAAVVLTPVLAVAALAVQR</sequence>
<evidence type="ECO:0000313" key="5">
    <source>
        <dbReference type="Proteomes" id="UP001165080"/>
    </source>
</evidence>
<feature type="compositionally biased region" description="Low complexity" evidence="2">
    <location>
        <begin position="46"/>
        <end position="75"/>
    </location>
</feature>
<keyword evidence="1" id="KW-0802">TPR repeat</keyword>
<dbReference type="AlphaFoldDB" id="A0A9W6BZH0"/>